<comment type="caution">
    <text evidence="2">The sequence shown here is derived from an EMBL/GenBank/DDBJ whole genome shotgun (WGS) entry which is preliminary data.</text>
</comment>
<evidence type="ECO:0000313" key="3">
    <source>
        <dbReference type="Proteomes" id="UP000294558"/>
    </source>
</evidence>
<reference evidence="2 3" key="1">
    <citation type="submission" date="2019-03" db="EMBL/GenBank/DDBJ databases">
        <title>Sequencing the genomes of 1000 actinobacteria strains.</title>
        <authorList>
            <person name="Klenk H.-P."/>
        </authorList>
    </citation>
    <scope>NUCLEOTIDE SEQUENCE [LARGE SCALE GENOMIC DNA]</scope>
    <source>
        <strain evidence="2 3">DSM 18936</strain>
    </source>
</reference>
<gene>
    <name evidence="2" type="ORF">BDK89_1295</name>
</gene>
<sequence>MSQASFQKRMREKKRQEKKEAKRERKEERAAEAEAAAAEPDEPVAPQDEVLAQLAALHKRFDDEQIDFDEFEERKQELMAKLAV</sequence>
<organism evidence="2 3">
    <name type="scientific">Ilumatobacter fluminis</name>
    <dbReference type="NCBI Taxonomy" id="467091"/>
    <lineage>
        <taxon>Bacteria</taxon>
        <taxon>Bacillati</taxon>
        <taxon>Actinomycetota</taxon>
        <taxon>Acidimicrobiia</taxon>
        <taxon>Acidimicrobiales</taxon>
        <taxon>Ilumatobacteraceae</taxon>
        <taxon>Ilumatobacter</taxon>
    </lineage>
</organism>
<keyword evidence="3" id="KW-1185">Reference proteome</keyword>
<feature type="compositionally biased region" description="Basic and acidic residues" evidence="1">
    <location>
        <begin position="14"/>
        <end position="32"/>
    </location>
</feature>
<evidence type="ECO:0008006" key="4">
    <source>
        <dbReference type="Google" id="ProtNLM"/>
    </source>
</evidence>
<dbReference type="EMBL" id="SOAU01000001">
    <property type="protein sequence ID" value="TDT15718.1"/>
    <property type="molecule type" value="Genomic_DNA"/>
</dbReference>
<proteinExistence type="predicted"/>
<name>A0A4V3EIU0_9ACTN</name>
<evidence type="ECO:0000313" key="2">
    <source>
        <dbReference type="EMBL" id="TDT15718.1"/>
    </source>
</evidence>
<evidence type="ECO:0000256" key="1">
    <source>
        <dbReference type="SAM" id="MobiDB-lite"/>
    </source>
</evidence>
<dbReference type="AlphaFoldDB" id="A0A4V3EIU0"/>
<dbReference type="RefSeq" id="WP_133868149.1">
    <property type="nucleotide sequence ID" value="NZ_JAVJPS010000026.1"/>
</dbReference>
<accession>A0A4V3EIU0</accession>
<feature type="region of interest" description="Disordered" evidence="1">
    <location>
        <begin position="1"/>
        <end position="47"/>
    </location>
</feature>
<dbReference type="Proteomes" id="UP000294558">
    <property type="component" value="Unassembled WGS sequence"/>
</dbReference>
<protein>
    <recommendedName>
        <fullName evidence="4">SHOCT domain-containing protein</fullName>
    </recommendedName>
</protein>